<dbReference type="InterPro" id="IPR011009">
    <property type="entry name" value="Kinase-like_dom_sf"/>
</dbReference>
<reference evidence="7 8" key="2">
    <citation type="journal article" date="2016" name="ISME J.">
        <title>Characterization of the first cultured representative of Verrucomicrobia subdivision 5 indicates the proposal of a novel phylum.</title>
        <authorList>
            <person name="Spring S."/>
            <person name="Bunk B."/>
            <person name="Sproer C."/>
            <person name="Schumann P."/>
            <person name="Rohde M."/>
            <person name="Tindall B.J."/>
            <person name="Klenk H.P."/>
        </authorList>
    </citation>
    <scope>NUCLEOTIDE SEQUENCE [LARGE SCALE GENOMIC DNA]</scope>
    <source>
        <strain evidence="7 8">L21-Fru-AB</strain>
    </source>
</reference>
<evidence type="ECO:0000256" key="3">
    <source>
        <dbReference type="ARBA" id="ARBA00022741"/>
    </source>
</evidence>
<keyword evidence="2 7" id="KW-0808">Transferase</keyword>
<dbReference type="EC" id="2.7.11.1" evidence="1"/>
<evidence type="ECO:0000259" key="6">
    <source>
        <dbReference type="PROSITE" id="PS50011"/>
    </source>
</evidence>
<organism evidence="7 8">
    <name type="scientific">Kiritimatiella glycovorans</name>
    <dbReference type="NCBI Taxonomy" id="1307763"/>
    <lineage>
        <taxon>Bacteria</taxon>
        <taxon>Pseudomonadati</taxon>
        <taxon>Kiritimatiellota</taxon>
        <taxon>Kiritimatiellia</taxon>
        <taxon>Kiritimatiellales</taxon>
        <taxon>Kiritimatiellaceae</taxon>
        <taxon>Kiritimatiella</taxon>
    </lineage>
</organism>
<dbReference type="GO" id="GO:0005524">
    <property type="term" value="F:ATP binding"/>
    <property type="evidence" value="ECO:0007669"/>
    <property type="project" value="UniProtKB-KW"/>
</dbReference>
<dbReference type="AlphaFoldDB" id="A0A0G3EHI4"/>
<dbReference type="PANTHER" id="PTHR43671:SF13">
    <property type="entry name" value="SERINE_THREONINE-PROTEIN KINASE NEK2"/>
    <property type="match status" value="1"/>
</dbReference>
<evidence type="ECO:0000313" key="8">
    <source>
        <dbReference type="Proteomes" id="UP000035268"/>
    </source>
</evidence>
<dbReference type="STRING" id="1307763.L21SP4_01619"/>
<evidence type="ECO:0000313" key="7">
    <source>
        <dbReference type="EMBL" id="AKJ64862.1"/>
    </source>
</evidence>
<feature type="domain" description="Protein kinase" evidence="6">
    <location>
        <begin position="13"/>
        <end position="286"/>
    </location>
</feature>
<keyword evidence="4 7" id="KW-0418">Kinase</keyword>
<keyword evidence="3" id="KW-0547">Nucleotide-binding</keyword>
<dbReference type="CDD" id="cd14014">
    <property type="entry name" value="STKc_PknB_like"/>
    <property type="match status" value="1"/>
</dbReference>
<evidence type="ECO:0000256" key="5">
    <source>
        <dbReference type="ARBA" id="ARBA00022840"/>
    </source>
</evidence>
<protein>
    <recommendedName>
        <fullName evidence="1">non-specific serine/threonine protein kinase</fullName>
        <ecNumber evidence="1">2.7.11.1</ecNumber>
    </recommendedName>
</protein>
<keyword evidence="5" id="KW-0067">ATP-binding</keyword>
<dbReference type="GO" id="GO:0004674">
    <property type="term" value="F:protein serine/threonine kinase activity"/>
    <property type="evidence" value="ECO:0007669"/>
    <property type="project" value="UniProtKB-EC"/>
</dbReference>
<dbReference type="PROSITE" id="PS50011">
    <property type="entry name" value="PROTEIN_KINASE_DOM"/>
    <property type="match status" value="1"/>
</dbReference>
<evidence type="ECO:0000256" key="2">
    <source>
        <dbReference type="ARBA" id="ARBA00022679"/>
    </source>
</evidence>
<dbReference type="Gene3D" id="1.10.510.10">
    <property type="entry name" value="Transferase(Phosphotransferase) domain 1"/>
    <property type="match status" value="1"/>
</dbReference>
<dbReference type="InterPro" id="IPR050660">
    <property type="entry name" value="NEK_Ser/Thr_kinase"/>
</dbReference>
<dbReference type="Pfam" id="PF00069">
    <property type="entry name" value="Pkinase"/>
    <property type="match status" value="1"/>
</dbReference>
<dbReference type="EMBL" id="CP010904">
    <property type="protein sequence ID" value="AKJ64862.1"/>
    <property type="molecule type" value="Genomic_DNA"/>
</dbReference>
<evidence type="ECO:0000256" key="4">
    <source>
        <dbReference type="ARBA" id="ARBA00022777"/>
    </source>
</evidence>
<name>A0A0G3EHI4_9BACT</name>
<proteinExistence type="predicted"/>
<dbReference type="SUPFAM" id="SSF56112">
    <property type="entry name" value="Protein kinase-like (PK-like)"/>
    <property type="match status" value="1"/>
</dbReference>
<dbReference type="InterPro" id="IPR008266">
    <property type="entry name" value="Tyr_kinase_AS"/>
</dbReference>
<dbReference type="PROSITE" id="PS00109">
    <property type="entry name" value="PROTEIN_KINASE_TYR"/>
    <property type="match status" value="1"/>
</dbReference>
<dbReference type="PANTHER" id="PTHR43671">
    <property type="entry name" value="SERINE/THREONINE-PROTEIN KINASE NEK"/>
    <property type="match status" value="1"/>
</dbReference>
<dbReference type="InterPro" id="IPR000719">
    <property type="entry name" value="Prot_kinase_dom"/>
</dbReference>
<accession>A0A0G3EHI4</accession>
<dbReference type="Proteomes" id="UP000035268">
    <property type="component" value="Chromosome"/>
</dbReference>
<gene>
    <name evidence="7" type="primary">pkn6</name>
    <name evidence="7" type="ORF">L21SP4_01619</name>
</gene>
<evidence type="ECO:0000256" key="1">
    <source>
        <dbReference type="ARBA" id="ARBA00012513"/>
    </source>
</evidence>
<dbReference type="KEGG" id="vbl:L21SP4_01619"/>
<reference evidence="8" key="1">
    <citation type="submission" date="2015-02" db="EMBL/GenBank/DDBJ databases">
        <title>Description and complete genome sequence of the first cultured representative of the subdivision 5 of the Verrucomicrobia phylum.</title>
        <authorList>
            <person name="Spring S."/>
            <person name="Bunk B."/>
            <person name="Sproer C."/>
            <person name="Klenk H.-P."/>
        </authorList>
    </citation>
    <scope>NUCLEOTIDE SEQUENCE [LARGE SCALE GENOMIC DNA]</scope>
    <source>
        <strain evidence="8">L21-Fru-AB</strain>
    </source>
</reference>
<keyword evidence="8" id="KW-1185">Reference proteome</keyword>
<dbReference type="Gene3D" id="3.30.200.20">
    <property type="entry name" value="Phosphorylase Kinase, domain 1"/>
    <property type="match status" value="1"/>
</dbReference>
<sequence>MNEPDVIVHETRIELVREIAEGAMSAVYEGFQCGGEGFRKRVAVKRLRPAHEGDERMMRLFLEEARLVCDLVHENIVQIYHFDRLDNGDYFMVMEYVHGLSLRDWMACLRTEEERIPEDLAVHTASRVARGLAYAHEFRDRRGRELDIVHRDVCPRNILVSSEGLAKLTDFGIAKASSNSVMGDNWITGKVPYMSPEQAACHPLDFRSDQYSLGAVLFEMLSGFTVRPGNMTPARDDFLRVEPPWNRLPPGTPAALESILRRLLAPDPEHRYARTADAARALEEFIYADGYGPTIQTVEAHLREQVPDLYRPVEDAPPKKTVTRRIGEWNLPTRAEER</sequence>
<dbReference type="PATRIC" id="fig|1609981.3.peg.1680"/>